<evidence type="ECO:0000313" key="9">
    <source>
        <dbReference type="Proteomes" id="UP000760480"/>
    </source>
</evidence>
<comment type="caution">
    <text evidence="8">The sequence shown here is derived from an EMBL/GenBank/DDBJ whole genome shotgun (WGS) entry which is preliminary data.</text>
</comment>
<proteinExistence type="predicted"/>
<feature type="domain" description="EamA" evidence="7">
    <location>
        <begin position="21"/>
        <end position="148"/>
    </location>
</feature>
<keyword evidence="4 6" id="KW-1133">Transmembrane helix</keyword>
<dbReference type="SUPFAM" id="SSF103481">
    <property type="entry name" value="Multidrug resistance efflux transporter EmrE"/>
    <property type="match status" value="1"/>
</dbReference>
<evidence type="ECO:0000256" key="1">
    <source>
        <dbReference type="ARBA" id="ARBA00004651"/>
    </source>
</evidence>
<keyword evidence="5 6" id="KW-0472">Membrane</keyword>
<evidence type="ECO:0000256" key="4">
    <source>
        <dbReference type="ARBA" id="ARBA00022989"/>
    </source>
</evidence>
<name>A0ABX1TJG4_9GAMM</name>
<organism evidence="8 9">
    <name type="scientific">Candidatus Competibacter phosphatis</name>
    <dbReference type="NCBI Taxonomy" id="221280"/>
    <lineage>
        <taxon>Bacteria</taxon>
        <taxon>Pseudomonadati</taxon>
        <taxon>Pseudomonadota</taxon>
        <taxon>Gammaproteobacteria</taxon>
        <taxon>Candidatus Competibacteraceae</taxon>
        <taxon>Candidatus Competibacter</taxon>
    </lineage>
</organism>
<accession>A0ABX1TJG4</accession>
<dbReference type="Proteomes" id="UP000760480">
    <property type="component" value="Unassembled WGS sequence"/>
</dbReference>
<evidence type="ECO:0000313" key="8">
    <source>
        <dbReference type="EMBL" id="NMQ18015.1"/>
    </source>
</evidence>
<evidence type="ECO:0000256" key="5">
    <source>
        <dbReference type="ARBA" id="ARBA00023136"/>
    </source>
</evidence>
<evidence type="ECO:0000259" key="7">
    <source>
        <dbReference type="Pfam" id="PF00892"/>
    </source>
</evidence>
<keyword evidence="2" id="KW-1003">Cell membrane</keyword>
<dbReference type="EMBL" id="SPMZ01000006">
    <property type="protein sequence ID" value="NMQ18015.1"/>
    <property type="molecule type" value="Genomic_DNA"/>
</dbReference>
<feature type="transmembrane region" description="Helical" evidence="6">
    <location>
        <begin position="132"/>
        <end position="152"/>
    </location>
</feature>
<feature type="transmembrane region" description="Helical" evidence="6">
    <location>
        <begin position="49"/>
        <end position="67"/>
    </location>
</feature>
<dbReference type="InterPro" id="IPR050638">
    <property type="entry name" value="AA-Vitamin_Transporters"/>
</dbReference>
<dbReference type="InterPro" id="IPR037185">
    <property type="entry name" value="EmrE-like"/>
</dbReference>
<dbReference type="RefSeq" id="WP_246327300.1">
    <property type="nucleotide sequence ID" value="NZ_SPMZ01000006.1"/>
</dbReference>
<evidence type="ECO:0000256" key="2">
    <source>
        <dbReference type="ARBA" id="ARBA00022475"/>
    </source>
</evidence>
<dbReference type="PANTHER" id="PTHR32322">
    <property type="entry name" value="INNER MEMBRANE TRANSPORTER"/>
    <property type="match status" value="1"/>
</dbReference>
<dbReference type="PANTHER" id="PTHR32322:SF18">
    <property type="entry name" value="S-ADENOSYLMETHIONINE_S-ADENOSYLHOMOCYSTEINE TRANSPORTER"/>
    <property type="match status" value="1"/>
</dbReference>
<gene>
    <name evidence="8" type="ORF">E4P82_01655</name>
</gene>
<comment type="subcellular location">
    <subcellularLocation>
        <location evidence="1">Cell membrane</location>
        <topology evidence="1">Multi-pass membrane protein</topology>
    </subcellularLocation>
</comment>
<dbReference type="InterPro" id="IPR000620">
    <property type="entry name" value="EamA_dom"/>
</dbReference>
<evidence type="ECO:0000256" key="3">
    <source>
        <dbReference type="ARBA" id="ARBA00022692"/>
    </source>
</evidence>
<protein>
    <recommendedName>
        <fullName evidence="7">EamA domain-containing protein</fullName>
    </recommendedName>
</protein>
<reference evidence="8 9" key="1">
    <citation type="submission" date="2019-03" db="EMBL/GenBank/DDBJ databases">
        <title>Metabolic reconstructions from genomes of highly enriched 'Candidatus Accumulibacter' and 'Candidatus Competibacter' bioreactor populations.</title>
        <authorList>
            <person name="Annavajhala M.K."/>
            <person name="Welles L."/>
            <person name="Abbas B."/>
            <person name="Sorokin D."/>
            <person name="Park H."/>
            <person name="Van Loosdrecht M."/>
            <person name="Chandran K."/>
        </authorList>
    </citation>
    <scope>NUCLEOTIDE SEQUENCE [LARGE SCALE GENOMIC DNA]</scope>
    <source>
        <strain evidence="8 9">SBR_G</strain>
    </source>
</reference>
<feature type="transmembrane region" description="Helical" evidence="6">
    <location>
        <begin position="20"/>
        <end position="37"/>
    </location>
</feature>
<sequence length="159" mass="17477">MSSPYSLSLQELASSGNLFPAYWAVSAAIAWALYNVFANKLGNDSEGSVTVFMFGSGVVTSLLLLVINERRDWSTQTLLELGFMALATNIGYFMWDYSMRKGNAAFISLLSYFIPITSTIVTVVYLHVVTTLYLFIGAFLVVAGAYITHLSINNDRKAS</sequence>
<dbReference type="Pfam" id="PF00892">
    <property type="entry name" value="EamA"/>
    <property type="match status" value="1"/>
</dbReference>
<keyword evidence="3 6" id="KW-0812">Transmembrane</keyword>
<feature type="transmembrane region" description="Helical" evidence="6">
    <location>
        <begin position="105"/>
        <end position="126"/>
    </location>
</feature>
<keyword evidence="9" id="KW-1185">Reference proteome</keyword>
<evidence type="ECO:0000256" key="6">
    <source>
        <dbReference type="SAM" id="Phobius"/>
    </source>
</evidence>